<dbReference type="PANTHER" id="PTHR22906:SF21">
    <property type="entry name" value="SEMA DOMAIN-CONTAINING PROTEIN"/>
    <property type="match status" value="1"/>
</dbReference>
<dbReference type="PANTHER" id="PTHR22906">
    <property type="entry name" value="PROPERDIN"/>
    <property type="match status" value="1"/>
</dbReference>
<feature type="compositionally biased region" description="Low complexity" evidence="3">
    <location>
        <begin position="250"/>
        <end position="259"/>
    </location>
</feature>
<dbReference type="PROSITE" id="PS50092">
    <property type="entry name" value="TSP1"/>
    <property type="match status" value="2"/>
</dbReference>
<dbReference type="Pfam" id="PF00090">
    <property type="entry name" value="TSP_1"/>
    <property type="match status" value="2"/>
</dbReference>
<comment type="caution">
    <text evidence="4">The sequence shown here is derived from an EMBL/GenBank/DDBJ whole genome shotgun (WGS) entry which is preliminary data.</text>
</comment>
<dbReference type="SMART" id="SM00209">
    <property type="entry name" value="TSP1"/>
    <property type="match status" value="2"/>
</dbReference>
<protein>
    <submittedName>
        <fullName evidence="4">Uncharacterized protein</fullName>
    </submittedName>
</protein>
<evidence type="ECO:0000313" key="5">
    <source>
        <dbReference type="Proteomes" id="UP001159405"/>
    </source>
</evidence>
<feature type="non-terminal residue" evidence="4">
    <location>
        <position position="1336"/>
    </location>
</feature>
<sequence>MRVFHAVLLSIAIGQKDFAQVEKSMDSKDLMFRRNENHQPSVSNEEVIEVVDDNKAQPFDLLPAEPAPESLVEFVDETDHNESQGGSNELKNRKASKSSLESNNSFVPETVYKAQRNNRYASLMPNRQNGHINTKESVKRQHTFKSIIVPRVSIPGKQGILIRNKERNGSSAHDDFDKFISTIGLDKSSNLIRVIPEKDITFSPTRKTKKAHWSTKTIKGTSKSLSDAPQSVNVSKDLPLKENGSILPLKPQSEGKSQSKSKEQYQTKSNYSVSGKVLSSANTTGSQQPTEVQITTLYNRTQVGSIAAEQKIDKNCTKTLRLQDNCGKTQGSDSVELNEKTNIIDPAKIPQNSSNSNSSKENPRNSNNKPNQLPALKVVHDTKDTSAFNLTNPSATPMMRLNPTITKHLYDLIRFFKTFNFPVNDTNNDLGSNNVTHTNKTMGRNNATNKSDKHILENMQRVLNFFQANRSDENDMRNVIGLTNTSRSPSYDKGKRLQLSIYSGWKTASKHKELQLKESDSKILRQTQRIKFSSKTEENLTKNEGGALEIRLFELMKNVSRKELDNLKNDILKALHSKRLKTDFSGEHNQTTQRQHHNDLGKQGTIKNQKQHALKAVPHQMQQKSAHQNIDNAFELGLTELMKNVSQKELEKLRNDIIKTLSFERLRSFLREQKHPHLRPQHHMPLEKQSKVYKQILNGNNSNGTNLGKGQLEQKQKVHDHTENVYLFPHGKVDIKIAQPNQTGKNKDHYHNQENKEAGKAMLLLKNFQVKRPRLLKLKMAYSKNSKTHPNCSSVNLNGAARLIENGCQQKLTSNNSVFLTDQIKHFFKDYLATTKLDSGNDNQKHLKEGRRKQQEESSSTSKEKGEKPLNEKQGVTKETRVNKITNFRLHEQSPEVGQTQIPANHSSKHRAASSMSYVATSTKIQNCSNHHLKHQNELGCHQKVTFNPLAVLAASVVHPKFEGIKPETSSNLHLNASHNDSAFGSRPLFRLTKKLQNKGGNSVIITKPPTVSKLTMHHDVNDVNPNIPTQEGADLIGEYSQTQTLVQKLGPDEVELTEYVEQAPDKGNLTVVWSEWSPCSASCGNKATRRRTQYRCINGSREIRECDVGGEQQETCANKPCPVNGGLSKWSEFSQCSRTCGGGVSKRHRQCNNPEPLHGGRKCDQSDMQETRSCGNIKCINILKGIHVAKVDPKSLCEFNPCEEVGCLYEPAAKCIVNFDCNPVFFDAEGNMLPKCKGKNGLYSRIPDVICNFNPCLSERCWEIRDQCVVDFNCRPVFIGIDTRSIPLRCRVGSAVRVDQIKSYQSWNQLSYNKQLPVTLASEVMPSFTRLWYQV</sequence>
<reference evidence="4 5" key="1">
    <citation type="submission" date="2022-05" db="EMBL/GenBank/DDBJ databases">
        <authorList>
            <consortium name="Genoscope - CEA"/>
            <person name="William W."/>
        </authorList>
    </citation>
    <scope>NUCLEOTIDE SEQUENCE [LARGE SCALE GENOMIC DNA]</scope>
</reference>
<keyword evidence="2" id="KW-1015">Disulfide bond</keyword>
<feature type="compositionally biased region" description="Low complexity" evidence="3">
    <location>
        <begin position="352"/>
        <end position="371"/>
    </location>
</feature>
<keyword evidence="5" id="KW-1185">Reference proteome</keyword>
<feature type="compositionally biased region" description="Basic and acidic residues" evidence="3">
    <location>
        <begin position="843"/>
        <end position="882"/>
    </location>
</feature>
<feature type="compositionally biased region" description="Polar residues" evidence="3">
    <location>
        <begin position="324"/>
        <end position="335"/>
    </location>
</feature>
<dbReference type="InterPro" id="IPR052065">
    <property type="entry name" value="Compl_asym_regulator"/>
</dbReference>
<organism evidence="4 5">
    <name type="scientific">Porites lobata</name>
    <dbReference type="NCBI Taxonomy" id="104759"/>
    <lineage>
        <taxon>Eukaryota</taxon>
        <taxon>Metazoa</taxon>
        <taxon>Cnidaria</taxon>
        <taxon>Anthozoa</taxon>
        <taxon>Hexacorallia</taxon>
        <taxon>Scleractinia</taxon>
        <taxon>Fungiina</taxon>
        <taxon>Poritidae</taxon>
        <taxon>Porites</taxon>
    </lineage>
</organism>
<dbReference type="SUPFAM" id="SSF82895">
    <property type="entry name" value="TSP-1 type 1 repeat"/>
    <property type="match status" value="2"/>
</dbReference>
<feature type="region of interest" description="Disordered" evidence="3">
    <location>
        <begin position="836"/>
        <end position="882"/>
    </location>
</feature>
<dbReference type="InterPro" id="IPR036383">
    <property type="entry name" value="TSP1_rpt_sf"/>
</dbReference>
<evidence type="ECO:0000313" key="4">
    <source>
        <dbReference type="EMBL" id="CAH3103989.1"/>
    </source>
</evidence>
<feature type="compositionally biased region" description="Polar residues" evidence="3">
    <location>
        <begin position="270"/>
        <end position="289"/>
    </location>
</feature>
<accession>A0ABN8NH91</accession>
<dbReference type="Proteomes" id="UP001159405">
    <property type="component" value="Unassembled WGS sequence"/>
</dbReference>
<feature type="region of interest" description="Disordered" evidence="3">
    <location>
        <begin position="78"/>
        <end position="107"/>
    </location>
</feature>
<evidence type="ECO:0000256" key="3">
    <source>
        <dbReference type="SAM" id="MobiDB-lite"/>
    </source>
</evidence>
<evidence type="ECO:0000256" key="2">
    <source>
        <dbReference type="ARBA" id="ARBA00023157"/>
    </source>
</evidence>
<feature type="region of interest" description="Disordered" evidence="3">
    <location>
        <begin position="204"/>
        <end position="289"/>
    </location>
</feature>
<name>A0ABN8NH91_9CNID</name>
<keyword evidence="1" id="KW-0677">Repeat</keyword>
<dbReference type="InterPro" id="IPR000884">
    <property type="entry name" value="TSP1_rpt"/>
</dbReference>
<proteinExistence type="predicted"/>
<dbReference type="EMBL" id="CALNXK010000016">
    <property type="protein sequence ID" value="CAH3103989.1"/>
    <property type="molecule type" value="Genomic_DNA"/>
</dbReference>
<feature type="compositionally biased region" description="Polar residues" evidence="3">
    <location>
        <begin position="214"/>
        <end position="234"/>
    </location>
</feature>
<feature type="region of interest" description="Disordered" evidence="3">
    <location>
        <begin position="324"/>
        <end position="372"/>
    </location>
</feature>
<dbReference type="Gene3D" id="2.20.100.10">
    <property type="entry name" value="Thrombospondin type-1 (TSP1) repeat"/>
    <property type="match status" value="2"/>
</dbReference>
<evidence type="ECO:0000256" key="1">
    <source>
        <dbReference type="ARBA" id="ARBA00022737"/>
    </source>
</evidence>
<gene>
    <name evidence="4" type="ORF">PLOB_00011111</name>
</gene>
<feature type="compositionally biased region" description="Polar residues" evidence="3">
    <location>
        <begin position="97"/>
        <end position="107"/>
    </location>
</feature>